<protein>
    <submittedName>
        <fullName evidence="2">Uncharacterized protein</fullName>
    </submittedName>
</protein>
<feature type="compositionally biased region" description="Polar residues" evidence="1">
    <location>
        <begin position="26"/>
        <end position="35"/>
    </location>
</feature>
<evidence type="ECO:0000313" key="3">
    <source>
        <dbReference type="Proteomes" id="UP000789595"/>
    </source>
</evidence>
<accession>A0A8J2SQL5</accession>
<proteinExistence type="predicted"/>
<gene>
    <name evidence="2" type="ORF">PECAL_3P08220</name>
</gene>
<comment type="caution">
    <text evidence="2">The sequence shown here is derived from an EMBL/GenBank/DDBJ whole genome shotgun (WGS) entry which is preliminary data.</text>
</comment>
<name>A0A8J2SQL5_9STRA</name>
<feature type="region of interest" description="Disordered" evidence="1">
    <location>
        <begin position="1"/>
        <end position="35"/>
    </location>
</feature>
<organism evidence="2 3">
    <name type="scientific">Pelagomonas calceolata</name>
    <dbReference type="NCBI Taxonomy" id="35677"/>
    <lineage>
        <taxon>Eukaryota</taxon>
        <taxon>Sar</taxon>
        <taxon>Stramenopiles</taxon>
        <taxon>Ochrophyta</taxon>
        <taxon>Pelagophyceae</taxon>
        <taxon>Pelagomonadales</taxon>
        <taxon>Pelagomonadaceae</taxon>
        <taxon>Pelagomonas</taxon>
    </lineage>
</organism>
<dbReference type="Proteomes" id="UP000789595">
    <property type="component" value="Unassembled WGS sequence"/>
</dbReference>
<reference evidence="2" key="1">
    <citation type="submission" date="2021-11" db="EMBL/GenBank/DDBJ databases">
        <authorList>
            <consortium name="Genoscope - CEA"/>
            <person name="William W."/>
        </authorList>
    </citation>
    <scope>NUCLEOTIDE SEQUENCE</scope>
</reference>
<keyword evidence="3" id="KW-1185">Reference proteome</keyword>
<sequence length="207" mass="20490">MKIHSAAIATGSTDAPNESGGVTRPASGSATPSGSVSRMFFSDQTSIDMAGGATLWLRADMSAAPEAFGANAATDATHSAAATRVAGFILSYLCGGGGEFLPGGSTVDRQLAADKPAGGAAGQRPCRLLLGLGGGLSAASPCALSPRLGAASQSSASCGIANLQLRRAASHRRTRSSHGGVVNPPRQAVVTLSACLDAVLLTNLLPC</sequence>
<dbReference type="AlphaFoldDB" id="A0A8J2SQL5"/>
<evidence type="ECO:0000256" key="1">
    <source>
        <dbReference type="SAM" id="MobiDB-lite"/>
    </source>
</evidence>
<dbReference type="EMBL" id="CAKKNE010000003">
    <property type="protein sequence ID" value="CAH0370909.1"/>
    <property type="molecule type" value="Genomic_DNA"/>
</dbReference>
<evidence type="ECO:0000313" key="2">
    <source>
        <dbReference type="EMBL" id="CAH0370909.1"/>
    </source>
</evidence>